<name>A0AAE0YWD3_9GAST</name>
<reference evidence="1" key="1">
    <citation type="journal article" date="2023" name="G3 (Bethesda)">
        <title>A reference genome for the long-term kleptoplast-retaining sea slug Elysia crispata morphotype clarki.</title>
        <authorList>
            <person name="Eastman K.E."/>
            <person name="Pendleton A.L."/>
            <person name="Shaikh M.A."/>
            <person name="Suttiyut T."/>
            <person name="Ogas R."/>
            <person name="Tomko P."/>
            <person name="Gavelis G."/>
            <person name="Widhalm J.R."/>
            <person name="Wisecaver J.H."/>
        </authorList>
    </citation>
    <scope>NUCLEOTIDE SEQUENCE</scope>
    <source>
        <strain evidence="1">ECLA1</strain>
    </source>
</reference>
<evidence type="ECO:0000313" key="1">
    <source>
        <dbReference type="EMBL" id="KAK3758140.1"/>
    </source>
</evidence>
<proteinExistence type="predicted"/>
<gene>
    <name evidence="1" type="ORF">RRG08_060797</name>
</gene>
<protein>
    <submittedName>
        <fullName evidence="1">Uncharacterized protein</fullName>
    </submittedName>
</protein>
<dbReference type="Proteomes" id="UP001283361">
    <property type="component" value="Unassembled WGS sequence"/>
</dbReference>
<keyword evidence="2" id="KW-1185">Reference proteome</keyword>
<dbReference type="EMBL" id="JAWDGP010005297">
    <property type="protein sequence ID" value="KAK3758140.1"/>
    <property type="molecule type" value="Genomic_DNA"/>
</dbReference>
<comment type="caution">
    <text evidence="1">The sequence shown here is derived from an EMBL/GenBank/DDBJ whole genome shotgun (WGS) entry which is preliminary data.</text>
</comment>
<accession>A0AAE0YWD3</accession>
<organism evidence="1 2">
    <name type="scientific">Elysia crispata</name>
    <name type="common">lettuce slug</name>
    <dbReference type="NCBI Taxonomy" id="231223"/>
    <lineage>
        <taxon>Eukaryota</taxon>
        <taxon>Metazoa</taxon>
        <taxon>Spiralia</taxon>
        <taxon>Lophotrochozoa</taxon>
        <taxon>Mollusca</taxon>
        <taxon>Gastropoda</taxon>
        <taxon>Heterobranchia</taxon>
        <taxon>Euthyneura</taxon>
        <taxon>Panpulmonata</taxon>
        <taxon>Sacoglossa</taxon>
        <taxon>Placobranchoidea</taxon>
        <taxon>Plakobranchidae</taxon>
        <taxon>Elysia</taxon>
    </lineage>
</organism>
<dbReference type="AlphaFoldDB" id="A0AAE0YWD3"/>
<sequence length="67" mass="7799">MRRWNTTVVSIREDETLEHNCILYQGGLVAGTHLYSLSGRTRRWNTTVFSIREDETLEHNCILYQGG</sequence>
<evidence type="ECO:0000313" key="2">
    <source>
        <dbReference type="Proteomes" id="UP001283361"/>
    </source>
</evidence>